<feature type="compositionally biased region" description="Low complexity" evidence="1">
    <location>
        <begin position="15"/>
        <end position="27"/>
    </location>
</feature>
<gene>
    <name evidence="2" type="ORF">DY000_02059679</name>
</gene>
<keyword evidence="3" id="KW-1185">Reference proteome</keyword>
<evidence type="ECO:0000313" key="2">
    <source>
        <dbReference type="EMBL" id="KAF3515824.1"/>
    </source>
</evidence>
<organism evidence="2 3">
    <name type="scientific">Brassica cretica</name>
    <name type="common">Mustard</name>
    <dbReference type="NCBI Taxonomy" id="69181"/>
    <lineage>
        <taxon>Eukaryota</taxon>
        <taxon>Viridiplantae</taxon>
        <taxon>Streptophyta</taxon>
        <taxon>Embryophyta</taxon>
        <taxon>Tracheophyta</taxon>
        <taxon>Spermatophyta</taxon>
        <taxon>Magnoliopsida</taxon>
        <taxon>eudicotyledons</taxon>
        <taxon>Gunneridae</taxon>
        <taxon>Pentapetalae</taxon>
        <taxon>rosids</taxon>
        <taxon>malvids</taxon>
        <taxon>Brassicales</taxon>
        <taxon>Brassicaceae</taxon>
        <taxon>Brassiceae</taxon>
        <taxon>Brassica</taxon>
    </lineage>
</organism>
<evidence type="ECO:0000256" key="1">
    <source>
        <dbReference type="SAM" id="MobiDB-lite"/>
    </source>
</evidence>
<feature type="region of interest" description="Disordered" evidence="1">
    <location>
        <begin position="1"/>
        <end position="44"/>
    </location>
</feature>
<name>A0ABQ7APB6_BRACR</name>
<proteinExistence type="predicted"/>
<dbReference type="Proteomes" id="UP000266723">
    <property type="component" value="Unassembled WGS sequence"/>
</dbReference>
<accession>A0ABQ7APB6</accession>
<evidence type="ECO:0000313" key="3">
    <source>
        <dbReference type="Proteomes" id="UP000266723"/>
    </source>
</evidence>
<reference evidence="2 3" key="1">
    <citation type="journal article" date="2020" name="BMC Genomics">
        <title>Intraspecific diversification of the crop wild relative Brassica cretica Lam. using demographic model selection.</title>
        <authorList>
            <person name="Kioukis A."/>
            <person name="Michalopoulou V.A."/>
            <person name="Briers L."/>
            <person name="Pirintsos S."/>
            <person name="Studholme D.J."/>
            <person name="Pavlidis P."/>
            <person name="Sarris P.F."/>
        </authorList>
    </citation>
    <scope>NUCLEOTIDE SEQUENCE [LARGE SCALE GENOMIC DNA]</scope>
    <source>
        <strain evidence="3">cv. PFS-1207/04</strain>
    </source>
</reference>
<sequence length="83" mass="9275">METESQSAELNIPIPSDENNSSKPSSSWKRKDEGGIGDDSVKQSLLNTEKMAKDIEESIMKTQTIVAWLIAMKHRKLTSARLI</sequence>
<protein>
    <submittedName>
        <fullName evidence="2">Uncharacterized protein</fullName>
    </submittedName>
</protein>
<comment type="caution">
    <text evidence="2">The sequence shown here is derived from an EMBL/GenBank/DDBJ whole genome shotgun (WGS) entry which is preliminary data.</text>
</comment>
<dbReference type="EMBL" id="QGKV02001556">
    <property type="protein sequence ID" value="KAF3515824.1"/>
    <property type="molecule type" value="Genomic_DNA"/>
</dbReference>